<gene>
    <name evidence="2" type="ORF">M569_13010</name>
</gene>
<sequence>MKGFSKPLSSPGRGGEKFPPPLMRFLRTNAGSRSRGRSRSSPLFYLRGRRTLARPIEPTQEPSSPKVTCMGQVRVRRSGVKSGRRKKDGGGGGRHFVWWVKLKTTPFCARVSSGFRKRQRKPFRWFFSKWWGALSGSGYCRKPGGSEDSFGGAYRKNREDDFYRNDGEDKCGGGFENGNGDFAVESSSPPPRNALLLTRCRSAPYRSSSLAVRFWGSP</sequence>
<feature type="non-terminal residue" evidence="2">
    <location>
        <position position="218"/>
    </location>
</feature>
<dbReference type="EMBL" id="AUSU01006591">
    <property type="protein sequence ID" value="EPS61786.1"/>
    <property type="molecule type" value="Genomic_DNA"/>
</dbReference>
<evidence type="ECO:0000313" key="2">
    <source>
        <dbReference type="EMBL" id="EPS61786.1"/>
    </source>
</evidence>
<dbReference type="PANTHER" id="PTHR33448:SF10">
    <property type="entry name" value="PROTAMINE P1 FAMILY PROTEIN"/>
    <property type="match status" value="1"/>
</dbReference>
<protein>
    <submittedName>
        <fullName evidence="2">Uncharacterized protein</fullName>
    </submittedName>
</protein>
<dbReference type="OrthoDB" id="785861at2759"/>
<evidence type="ECO:0000313" key="3">
    <source>
        <dbReference type="Proteomes" id="UP000015453"/>
    </source>
</evidence>
<dbReference type="Proteomes" id="UP000015453">
    <property type="component" value="Unassembled WGS sequence"/>
</dbReference>
<reference evidence="2 3" key="1">
    <citation type="journal article" date="2013" name="BMC Genomics">
        <title>The miniature genome of a carnivorous plant Genlisea aurea contains a low number of genes and short non-coding sequences.</title>
        <authorList>
            <person name="Leushkin E.V."/>
            <person name="Sutormin R.A."/>
            <person name="Nabieva E.R."/>
            <person name="Penin A.A."/>
            <person name="Kondrashov A.S."/>
            <person name="Logacheva M.D."/>
        </authorList>
    </citation>
    <scope>NUCLEOTIDE SEQUENCE [LARGE SCALE GENOMIC DNA]</scope>
</reference>
<dbReference type="PANTHER" id="PTHR33448">
    <property type="entry name" value="CHLOROPLAST PROTEIN HCF243-RELATED"/>
    <property type="match status" value="1"/>
</dbReference>
<organism evidence="2 3">
    <name type="scientific">Genlisea aurea</name>
    <dbReference type="NCBI Taxonomy" id="192259"/>
    <lineage>
        <taxon>Eukaryota</taxon>
        <taxon>Viridiplantae</taxon>
        <taxon>Streptophyta</taxon>
        <taxon>Embryophyta</taxon>
        <taxon>Tracheophyta</taxon>
        <taxon>Spermatophyta</taxon>
        <taxon>Magnoliopsida</taxon>
        <taxon>eudicotyledons</taxon>
        <taxon>Gunneridae</taxon>
        <taxon>Pentapetalae</taxon>
        <taxon>asterids</taxon>
        <taxon>lamiids</taxon>
        <taxon>Lamiales</taxon>
        <taxon>Lentibulariaceae</taxon>
        <taxon>Genlisea</taxon>
    </lineage>
</organism>
<keyword evidence="3" id="KW-1185">Reference proteome</keyword>
<comment type="caution">
    <text evidence="2">The sequence shown here is derived from an EMBL/GenBank/DDBJ whole genome shotgun (WGS) entry which is preliminary data.</text>
</comment>
<evidence type="ECO:0000256" key="1">
    <source>
        <dbReference type="SAM" id="MobiDB-lite"/>
    </source>
</evidence>
<name>S8CBM6_9LAMI</name>
<dbReference type="AlphaFoldDB" id="S8CBM6"/>
<feature type="region of interest" description="Disordered" evidence="1">
    <location>
        <begin position="1"/>
        <end position="42"/>
    </location>
</feature>
<accession>S8CBM6</accession>
<proteinExistence type="predicted"/>